<proteinExistence type="inferred from homology"/>
<evidence type="ECO:0000259" key="5">
    <source>
        <dbReference type="PROSITE" id="PS51352"/>
    </source>
</evidence>
<dbReference type="PANTHER" id="PTHR45672:SF3">
    <property type="entry name" value="THIOREDOXIN DOMAIN-CONTAINING PROTEIN 5"/>
    <property type="match status" value="1"/>
</dbReference>
<evidence type="ECO:0000256" key="2">
    <source>
        <dbReference type="ARBA" id="ARBA00022729"/>
    </source>
</evidence>
<evidence type="ECO:0000256" key="1">
    <source>
        <dbReference type="ARBA" id="ARBA00006347"/>
    </source>
</evidence>
<sequence>MKLLLSLLLLIQAVFAFKTFKGVIVADDSNFEDLIHTKGKYTFINFYSTGCEHCQKLGPRYEALATVFAGSDIQIAQLEGRKNRRVRNQENIVGYPTLRLYYFDGTHVASFSYRERSTEELARFLTEHTGVQPKWPESKVTELKGSDEVEKVITENKKRIVVGFAAPWLTNWSDRFNEFERLAEKFPDVTFYKLDATLEENAEIVSKYRVSVYPTLLYLDNMDAPRFRLLEEHEASQNKMEMFLRMELGDEYENLDDLIDEKSAGANDDVEKVRGYGFHKYSEDTEDDADEEERYKKLREL</sequence>
<evidence type="ECO:0000313" key="7">
    <source>
        <dbReference type="EMBL" id="ONH69661.1"/>
    </source>
</evidence>
<dbReference type="Gene3D" id="3.40.30.10">
    <property type="entry name" value="Glutaredoxin"/>
    <property type="match status" value="2"/>
</dbReference>
<keyword evidence="8" id="KW-1185">Reference proteome</keyword>
<feature type="chain" id="PRO_5015026790" evidence="4">
    <location>
        <begin position="17"/>
        <end position="301"/>
    </location>
</feature>
<feature type="region of interest" description="Disordered" evidence="3">
    <location>
        <begin position="282"/>
        <end position="301"/>
    </location>
</feature>
<dbReference type="OrthoDB" id="10264505at2759"/>
<accession>A0A061AMM0</accession>
<reference evidence="8" key="2">
    <citation type="journal article" date="2017" name="Genome Announc.">
        <title>Genome sequences of Cyberlindnera fabianii 65, Pichia kudriavzevii 129, and Saccharomyces cerevisiae 131 isolated from fermented masau fruits in Zimbabwe.</title>
        <authorList>
            <person name="van Rijswijck I.M.H."/>
            <person name="Derks M.F.L."/>
            <person name="Abee T."/>
            <person name="de Ridder D."/>
            <person name="Smid E.J."/>
        </authorList>
    </citation>
    <scope>NUCLEOTIDE SEQUENCE [LARGE SCALE GENOMIC DNA]</scope>
    <source>
        <strain evidence="8">65</strain>
    </source>
</reference>
<dbReference type="GO" id="GO:0003756">
    <property type="term" value="F:protein disulfide isomerase activity"/>
    <property type="evidence" value="ECO:0007669"/>
    <property type="project" value="TreeGrafter"/>
</dbReference>
<evidence type="ECO:0000256" key="4">
    <source>
        <dbReference type="SAM" id="SignalP"/>
    </source>
</evidence>
<dbReference type="InterPro" id="IPR017937">
    <property type="entry name" value="Thioredoxin_CS"/>
</dbReference>
<organism evidence="6">
    <name type="scientific">Cyberlindnera fabianii</name>
    <name type="common">Yeast</name>
    <name type="synonym">Hansenula fabianii</name>
    <dbReference type="NCBI Taxonomy" id="36022"/>
    <lineage>
        <taxon>Eukaryota</taxon>
        <taxon>Fungi</taxon>
        <taxon>Dikarya</taxon>
        <taxon>Ascomycota</taxon>
        <taxon>Saccharomycotina</taxon>
        <taxon>Saccharomycetes</taxon>
        <taxon>Phaffomycetales</taxon>
        <taxon>Phaffomycetaceae</taxon>
        <taxon>Cyberlindnera</taxon>
    </lineage>
</organism>
<gene>
    <name evidence="7" type="ORF">BON22_0073</name>
    <name evidence="6" type="ORF">CYFA0S_02e06106g</name>
</gene>
<dbReference type="InterPro" id="IPR051063">
    <property type="entry name" value="PDI"/>
</dbReference>
<comment type="similarity">
    <text evidence="1">Belongs to the protein disulfide isomerase family.</text>
</comment>
<feature type="domain" description="Thioredoxin" evidence="5">
    <location>
        <begin position="6"/>
        <end position="130"/>
    </location>
</feature>
<dbReference type="SUPFAM" id="SSF52833">
    <property type="entry name" value="Thioredoxin-like"/>
    <property type="match status" value="2"/>
</dbReference>
<dbReference type="Proteomes" id="UP000189513">
    <property type="component" value="Unassembled WGS sequence"/>
</dbReference>
<dbReference type="PROSITE" id="PS00194">
    <property type="entry name" value="THIOREDOXIN_1"/>
    <property type="match status" value="1"/>
</dbReference>
<dbReference type="EMBL" id="LK052887">
    <property type="protein sequence ID" value="CDR38807.1"/>
    <property type="molecule type" value="Genomic_DNA"/>
</dbReference>
<evidence type="ECO:0000313" key="8">
    <source>
        <dbReference type="Proteomes" id="UP000189513"/>
    </source>
</evidence>
<reference evidence="6" key="1">
    <citation type="journal article" date="2014" name="Genome Announc.">
        <title>Genome sequence of the yeast Cyberlindnera fabianii (Hansenula fabianii).</title>
        <authorList>
            <person name="Freel K.C."/>
            <person name="Sarilar V."/>
            <person name="Neuveglise C."/>
            <person name="Devillers H."/>
            <person name="Friedrich A."/>
            <person name="Schacherer J."/>
        </authorList>
    </citation>
    <scope>NUCLEOTIDE SEQUENCE</scope>
    <source>
        <strain evidence="6">YJS4271</strain>
    </source>
</reference>
<dbReference type="AlphaFoldDB" id="A0A061AMM0"/>
<protein>
    <submittedName>
        <fullName evidence="6">CYFA0S02e06106g1_1</fullName>
    </submittedName>
    <submittedName>
        <fullName evidence="7">Protein disulfide-isomerase 1</fullName>
    </submittedName>
</protein>
<evidence type="ECO:0000256" key="3">
    <source>
        <dbReference type="SAM" id="MobiDB-lite"/>
    </source>
</evidence>
<dbReference type="CDD" id="cd02947">
    <property type="entry name" value="TRX_family"/>
    <property type="match status" value="1"/>
</dbReference>
<keyword evidence="2 4" id="KW-0732">Signal</keyword>
<dbReference type="PROSITE" id="PS51352">
    <property type="entry name" value="THIOREDOXIN_2"/>
    <property type="match status" value="1"/>
</dbReference>
<dbReference type="Pfam" id="PF00085">
    <property type="entry name" value="Thioredoxin"/>
    <property type="match status" value="2"/>
</dbReference>
<evidence type="ECO:0000313" key="6">
    <source>
        <dbReference type="EMBL" id="CDR38807.1"/>
    </source>
</evidence>
<dbReference type="InterPro" id="IPR013766">
    <property type="entry name" value="Thioredoxin_domain"/>
</dbReference>
<dbReference type="GO" id="GO:0005783">
    <property type="term" value="C:endoplasmic reticulum"/>
    <property type="evidence" value="ECO:0007669"/>
    <property type="project" value="TreeGrafter"/>
</dbReference>
<keyword evidence="7" id="KW-0413">Isomerase</keyword>
<reference evidence="7" key="3">
    <citation type="submission" date="2017-01" db="EMBL/GenBank/DDBJ databases">
        <authorList>
            <person name="Mah S.A."/>
            <person name="Swanson W.J."/>
            <person name="Moy G.W."/>
            <person name="Vacquier V.D."/>
        </authorList>
    </citation>
    <scope>NUCLEOTIDE SEQUENCE [LARGE SCALE GENOMIC DNA]</scope>
    <source>
        <strain evidence="7">65</strain>
    </source>
</reference>
<dbReference type="InterPro" id="IPR036249">
    <property type="entry name" value="Thioredoxin-like_sf"/>
</dbReference>
<dbReference type="EMBL" id="MPUK01000001">
    <property type="protein sequence ID" value="ONH69661.1"/>
    <property type="molecule type" value="Genomic_DNA"/>
</dbReference>
<dbReference type="STRING" id="36022.A0A061AMM0"/>
<feature type="signal peptide" evidence="4">
    <location>
        <begin position="1"/>
        <end position="16"/>
    </location>
</feature>
<dbReference type="GO" id="GO:0006457">
    <property type="term" value="P:protein folding"/>
    <property type="evidence" value="ECO:0007669"/>
    <property type="project" value="TreeGrafter"/>
</dbReference>
<dbReference type="CDD" id="cd02961">
    <property type="entry name" value="PDI_a_family"/>
    <property type="match status" value="1"/>
</dbReference>
<dbReference type="OMA" id="YQYPAHF"/>
<name>A0A061AMM0_CYBFA</name>
<dbReference type="VEuPathDB" id="FungiDB:BON22_0073"/>
<dbReference type="PANTHER" id="PTHR45672">
    <property type="entry name" value="PROTEIN DISULFIDE-ISOMERASE C17H9.14C-RELATED"/>
    <property type="match status" value="1"/>
</dbReference>